<feature type="region of interest" description="Disordered" evidence="1">
    <location>
        <begin position="708"/>
        <end position="741"/>
    </location>
</feature>
<feature type="compositionally biased region" description="Basic and acidic residues" evidence="1">
    <location>
        <begin position="569"/>
        <end position="579"/>
    </location>
</feature>
<feature type="compositionally biased region" description="Low complexity" evidence="1">
    <location>
        <begin position="768"/>
        <end position="779"/>
    </location>
</feature>
<keyword evidence="3" id="KW-1185">Reference proteome</keyword>
<dbReference type="PANTHER" id="PTHR12393:SF6">
    <property type="entry name" value="SPHINGOMYELIN PHOSPHODIESTERASE 2"/>
    <property type="match status" value="1"/>
</dbReference>
<dbReference type="GO" id="GO:0004620">
    <property type="term" value="F:phospholipase activity"/>
    <property type="evidence" value="ECO:0007669"/>
    <property type="project" value="TreeGrafter"/>
</dbReference>
<reference evidence="2" key="1">
    <citation type="journal article" date="2020" name="bioRxiv">
        <title>Comparative genomics of Chlamydomonas.</title>
        <authorList>
            <person name="Craig R.J."/>
            <person name="Hasan A.R."/>
            <person name="Ness R.W."/>
            <person name="Keightley P.D."/>
        </authorList>
    </citation>
    <scope>NUCLEOTIDE SEQUENCE</scope>
    <source>
        <strain evidence="2">CCAP 11/173</strain>
    </source>
</reference>
<sequence>MSVPELVTNHDSDNYFARLTPELIQAVAQHAHPNDAFSLKLVGTEAAAALRAEYQTLVLGLRRRDYNEPHRARLPWHGQAFVAHWGRPEPWRALTLPQRERLLCLAASGGHAPSLDAALAHSGCALKPDVLTSAAAAGNLAGCERLLAEGCSFSLACLAAAAEGGHLHVLQQLLETLGARLPDCTSAAARGACKGGHLPIYAWLQQMHGHCGSPDDALTAARAGHVPLLDYLLRRSGIPGLAPLTDTCTPVAQRRSAVPAQLRRALLEAIVTGCPLEALQAYYESLCEPGEAGDFLGPAAGSPTPCWRAKVDWLLRTCGPRRAGMLLRSYGSLVAEYEHVDDDRLADLPPIHARMKGLLDIVAAQPDFLARLQHLHATGLELGAGSTACRAAARGGHADALAWLWDECGVEPSAASVLDAALAAVRAAGSSCGSGEGHLAVLRLLRERGFVFRPEHVLQLTRRARRCVRPEGLHRVELDADACSGLEAALLWLAGAASEDGLQEGAQAWCWSEAFQDAARRGVGLPLLKALRARGAVIDLAAVAVGGGVEALEWASAPEQADYWRVAAKDSDSDNDNEHGPASYRRNKGHPREEPGAGSSLRGAYAESHRFPGEPEPIVRLYGRWGRSVTLARVLESGNAAALAWLLARGCQPLSRGRQGLAAIAESSRPDYFWRLQLWAQAQVLLAQAARGLLLVVPPEGRRPAWVPRGAWQPRGGTATAAGAQQAAAPQVRGGSGLPGSRYSHASRIPDAVLLQPQHQPPPHALRSSGPPGDGAQAAAAGLPLRPARGGAAGCGCGWGWGWGRGWGWGSSRTAAVSAGAPGQPWAPMPAPAAPLYWPTGPAAGVAAGAAAAAGGGDSHGSGGGGDDDVWLRAADALACVARGRCNGADQQHQQEGGGDAAAGRTRGLGLDSMVVGGVGAPVAAAAAAAAAAGGCGAESLDGVVALPHQCACLLRQHQRQNVAAAW</sequence>
<dbReference type="GO" id="GO:0005783">
    <property type="term" value="C:endoplasmic reticulum"/>
    <property type="evidence" value="ECO:0007669"/>
    <property type="project" value="TreeGrafter"/>
</dbReference>
<proteinExistence type="predicted"/>
<feature type="region of interest" description="Disordered" evidence="1">
    <location>
        <begin position="569"/>
        <end position="609"/>
    </location>
</feature>
<dbReference type="EMBL" id="JAEHOD010000004">
    <property type="protein sequence ID" value="KAG2453230.1"/>
    <property type="molecule type" value="Genomic_DNA"/>
</dbReference>
<dbReference type="GO" id="GO:0016020">
    <property type="term" value="C:membrane"/>
    <property type="evidence" value="ECO:0007669"/>
    <property type="project" value="TreeGrafter"/>
</dbReference>
<name>A0A836BBT3_9CHLO</name>
<gene>
    <name evidence="2" type="ORF">HYH02_002553</name>
</gene>
<dbReference type="Proteomes" id="UP000613740">
    <property type="component" value="Unassembled WGS sequence"/>
</dbReference>
<feature type="region of interest" description="Disordered" evidence="1">
    <location>
        <begin position="756"/>
        <end position="779"/>
    </location>
</feature>
<dbReference type="GO" id="GO:0071944">
    <property type="term" value="C:cell periphery"/>
    <property type="evidence" value="ECO:0007669"/>
    <property type="project" value="TreeGrafter"/>
</dbReference>
<evidence type="ECO:0000256" key="1">
    <source>
        <dbReference type="SAM" id="MobiDB-lite"/>
    </source>
</evidence>
<evidence type="ECO:0000313" key="3">
    <source>
        <dbReference type="Proteomes" id="UP000613740"/>
    </source>
</evidence>
<protein>
    <submittedName>
        <fullName evidence="2">Uncharacterized protein</fullName>
    </submittedName>
</protein>
<dbReference type="AlphaFoldDB" id="A0A836BBT3"/>
<dbReference type="OrthoDB" id="70387at2759"/>
<dbReference type="PANTHER" id="PTHR12393">
    <property type="entry name" value="SPHINGOMYELIN PHOSPHODIESTERASE RELATED"/>
    <property type="match status" value="1"/>
</dbReference>
<accession>A0A836BBT3</accession>
<dbReference type="InterPro" id="IPR036770">
    <property type="entry name" value="Ankyrin_rpt-contain_sf"/>
</dbReference>
<organism evidence="2 3">
    <name type="scientific">Chlamydomonas schloesseri</name>
    <dbReference type="NCBI Taxonomy" id="2026947"/>
    <lineage>
        <taxon>Eukaryota</taxon>
        <taxon>Viridiplantae</taxon>
        <taxon>Chlorophyta</taxon>
        <taxon>core chlorophytes</taxon>
        <taxon>Chlorophyceae</taxon>
        <taxon>CS clade</taxon>
        <taxon>Chlamydomonadales</taxon>
        <taxon>Chlamydomonadaceae</taxon>
        <taxon>Chlamydomonas</taxon>
    </lineage>
</organism>
<feature type="compositionally biased region" description="Low complexity" evidence="1">
    <location>
        <begin position="713"/>
        <end position="733"/>
    </location>
</feature>
<dbReference type="SUPFAM" id="SSF48403">
    <property type="entry name" value="Ankyrin repeat"/>
    <property type="match status" value="1"/>
</dbReference>
<dbReference type="GO" id="GO:0046513">
    <property type="term" value="P:ceramide biosynthetic process"/>
    <property type="evidence" value="ECO:0007669"/>
    <property type="project" value="TreeGrafter"/>
</dbReference>
<evidence type="ECO:0000313" key="2">
    <source>
        <dbReference type="EMBL" id="KAG2453230.1"/>
    </source>
</evidence>
<dbReference type="GO" id="GO:0030149">
    <property type="term" value="P:sphingolipid catabolic process"/>
    <property type="evidence" value="ECO:0007669"/>
    <property type="project" value="TreeGrafter"/>
</dbReference>
<comment type="caution">
    <text evidence="2">The sequence shown here is derived from an EMBL/GenBank/DDBJ whole genome shotgun (WGS) entry which is preliminary data.</text>
</comment>